<keyword evidence="5 16" id="KW-0349">Heme</keyword>
<dbReference type="GO" id="GO:0008121">
    <property type="term" value="F:quinol-cytochrome-c reductase activity"/>
    <property type="evidence" value="ECO:0007669"/>
    <property type="project" value="TreeGrafter"/>
</dbReference>
<feature type="domain" description="Cytochrome b/b6 C-terminal region profile" evidence="18">
    <location>
        <begin position="201"/>
        <end position="365"/>
    </location>
</feature>
<dbReference type="SUPFAM" id="SSF81648">
    <property type="entry name" value="a domain/subunit of cytochrome bc1 complex (Ubiquinol-cytochrome c reductase)"/>
    <property type="match status" value="1"/>
</dbReference>
<dbReference type="Gene3D" id="1.20.810.10">
    <property type="entry name" value="Cytochrome Bc1 Complex, Chain C"/>
    <property type="match status" value="1"/>
</dbReference>
<keyword evidence="6 16" id="KW-0679">Respiratory chain</keyword>
<evidence type="ECO:0000259" key="18">
    <source>
        <dbReference type="PROSITE" id="PS51003"/>
    </source>
</evidence>
<evidence type="ECO:0000256" key="14">
    <source>
        <dbReference type="ARBA" id="ARBA00023128"/>
    </source>
</evidence>
<evidence type="ECO:0000256" key="16">
    <source>
        <dbReference type="RuleBase" id="RU362117"/>
    </source>
</evidence>
<evidence type="ECO:0000256" key="12">
    <source>
        <dbReference type="ARBA" id="ARBA00023004"/>
    </source>
</evidence>
<feature type="domain" description="Cytochrome b/b6 N-terminal region profile" evidence="17">
    <location>
        <begin position="1"/>
        <end position="199"/>
    </location>
</feature>
<keyword evidence="8 16" id="KW-0479">Metal-binding</keyword>
<name>A0A894JSE9_9TREM</name>
<dbReference type="GO" id="GO:0006122">
    <property type="term" value="P:mitochondrial electron transport, ubiquinol to cytochrome c"/>
    <property type="evidence" value="ECO:0007669"/>
    <property type="project" value="TreeGrafter"/>
</dbReference>
<feature type="transmembrane region" description="Helical" evidence="16">
    <location>
        <begin position="220"/>
        <end position="237"/>
    </location>
</feature>
<dbReference type="GO" id="GO:0046872">
    <property type="term" value="F:metal ion binding"/>
    <property type="evidence" value="ECO:0007669"/>
    <property type="project" value="UniProtKB-UniRule"/>
</dbReference>
<keyword evidence="7 16" id="KW-0812">Transmembrane</keyword>
<accession>A0A894JSE9</accession>
<dbReference type="EMBL" id="MW334947">
    <property type="protein sequence ID" value="QRV61240.1"/>
    <property type="molecule type" value="Genomic_DNA"/>
</dbReference>
<keyword evidence="10 16" id="KW-0249">Electron transport</keyword>
<dbReference type="InterPro" id="IPR005798">
    <property type="entry name" value="Cyt_b/b6_C"/>
</dbReference>
<comment type="subcellular location">
    <subcellularLocation>
        <location evidence="2">Mitochondrion inner membrane</location>
        <topology evidence="2">Multi-pass membrane protein</topology>
    </subcellularLocation>
</comment>
<dbReference type="CTD" id="4519"/>
<feature type="transmembrane region" description="Helical" evidence="16">
    <location>
        <begin position="40"/>
        <end position="60"/>
    </location>
</feature>
<dbReference type="Pfam" id="PF00033">
    <property type="entry name" value="Cytochrome_B"/>
    <property type="match status" value="1"/>
</dbReference>
<dbReference type="InterPro" id="IPR016174">
    <property type="entry name" value="Di-haem_cyt_TM"/>
</dbReference>
<feature type="transmembrane region" description="Helical" evidence="16">
    <location>
        <begin position="12"/>
        <end position="34"/>
    </location>
</feature>
<evidence type="ECO:0000256" key="11">
    <source>
        <dbReference type="ARBA" id="ARBA00022989"/>
    </source>
</evidence>
<keyword evidence="9" id="KW-0999">Mitochondrion inner membrane</keyword>
<keyword evidence="14 16" id="KW-0496">Mitochondrion</keyword>
<dbReference type="GO" id="GO:0016491">
    <property type="term" value="F:oxidoreductase activity"/>
    <property type="evidence" value="ECO:0007669"/>
    <property type="project" value="UniProtKB-UniRule"/>
</dbReference>
<feature type="transmembrane region" description="Helical" evidence="16">
    <location>
        <begin position="130"/>
        <end position="154"/>
    </location>
</feature>
<dbReference type="GeneID" id="67271977"/>
<feature type="transmembrane region" description="Helical" evidence="16">
    <location>
        <begin position="338"/>
        <end position="360"/>
    </location>
</feature>
<evidence type="ECO:0000256" key="2">
    <source>
        <dbReference type="ARBA" id="ARBA00004448"/>
    </source>
</evidence>
<dbReference type="PROSITE" id="PS51002">
    <property type="entry name" value="CYTB_NTER"/>
    <property type="match status" value="1"/>
</dbReference>
<protein>
    <recommendedName>
        <fullName evidence="3 16">Cytochrome b</fullName>
    </recommendedName>
</protein>
<feature type="transmembrane region" description="Helical" evidence="16">
    <location>
        <begin position="309"/>
        <end position="326"/>
    </location>
</feature>
<dbReference type="PANTHER" id="PTHR19271:SF16">
    <property type="entry name" value="CYTOCHROME B"/>
    <property type="match status" value="1"/>
</dbReference>
<evidence type="ECO:0000256" key="10">
    <source>
        <dbReference type="ARBA" id="ARBA00022982"/>
    </source>
</evidence>
<evidence type="ECO:0000313" key="19">
    <source>
        <dbReference type="EMBL" id="QRV61240.1"/>
    </source>
</evidence>
<evidence type="ECO:0000256" key="6">
    <source>
        <dbReference type="ARBA" id="ARBA00022660"/>
    </source>
</evidence>
<dbReference type="SUPFAM" id="SSF81342">
    <property type="entry name" value="Transmembrane di-heme cytochromes"/>
    <property type="match status" value="1"/>
</dbReference>
<organism evidence="19">
    <name type="scientific">Tamerlania zarudnyi</name>
    <dbReference type="NCBI Taxonomy" id="138578"/>
    <lineage>
        <taxon>Eukaryota</taxon>
        <taxon>Metazoa</taxon>
        <taxon>Spiralia</taxon>
        <taxon>Lophotrochozoa</taxon>
        <taxon>Platyhelminthes</taxon>
        <taxon>Trematoda</taxon>
        <taxon>Digenea</taxon>
        <taxon>Plagiorchiida</taxon>
        <taxon>Echinostomata</taxon>
        <taxon>Echinostomatoidea</taxon>
        <taxon>Eucotylidae</taxon>
        <taxon>Tamerlania</taxon>
    </lineage>
</organism>
<evidence type="ECO:0000256" key="4">
    <source>
        <dbReference type="ARBA" id="ARBA00022448"/>
    </source>
</evidence>
<dbReference type="RefSeq" id="YP_010166571.1">
    <property type="nucleotide sequence ID" value="NC_057537.1"/>
</dbReference>
<evidence type="ECO:0000256" key="9">
    <source>
        <dbReference type="ARBA" id="ARBA00022792"/>
    </source>
</evidence>
<evidence type="ECO:0000256" key="5">
    <source>
        <dbReference type="ARBA" id="ARBA00022617"/>
    </source>
</evidence>
<dbReference type="PROSITE" id="PS51003">
    <property type="entry name" value="CYTB_CTER"/>
    <property type="match status" value="1"/>
</dbReference>
<dbReference type="InterPro" id="IPR036150">
    <property type="entry name" value="Cyt_b/b6_C_sf"/>
</dbReference>
<dbReference type="Pfam" id="PF00032">
    <property type="entry name" value="Cytochrom_B_C"/>
    <property type="match status" value="1"/>
</dbReference>
<evidence type="ECO:0000259" key="17">
    <source>
        <dbReference type="PROSITE" id="PS51002"/>
    </source>
</evidence>
<evidence type="ECO:0000256" key="3">
    <source>
        <dbReference type="ARBA" id="ARBA00013531"/>
    </source>
</evidence>
<comment type="cofactor">
    <cofactor evidence="16">
        <name>heme b</name>
        <dbReference type="ChEBI" id="CHEBI:60344"/>
    </cofactor>
    <text evidence="16">Binds 2 heme groups non-covalently.</text>
</comment>
<comment type="function">
    <text evidence="1 16">Component of the ubiquinol-cytochrome c reductase complex (complex III or cytochrome b-c1 complex) that is part of the mitochondrial respiratory chain. The b-c1 complex mediates electron transfer from ubiquinol to cytochrome c. Contributes to the generation of a proton gradient across the mitochondrial membrane that is then used for ATP synthesis.</text>
</comment>
<dbReference type="PANTHER" id="PTHR19271">
    <property type="entry name" value="CYTOCHROME B"/>
    <property type="match status" value="1"/>
</dbReference>
<keyword evidence="11 16" id="KW-1133">Transmembrane helix</keyword>
<feature type="transmembrane region" description="Helical" evidence="16">
    <location>
        <begin position="279"/>
        <end position="297"/>
    </location>
</feature>
<gene>
    <name evidence="19" type="primary">CYTB</name>
</gene>
<geneLocation type="mitochondrion" evidence="19"/>
<keyword evidence="15 16" id="KW-0472">Membrane</keyword>
<evidence type="ECO:0000256" key="15">
    <source>
        <dbReference type="ARBA" id="ARBA00023136"/>
    </source>
</evidence>
<sequence>MRRVLLLNVLDLPVNICLSYWWCGGFMLGAFLMIQVVSGFVLSCFYVSGVDSFSFTVWLLSEDLFYWLIRYVHIWGVTFIFGWLYLHMGRSLYYSSYIKSGVWNVGFFIYLFMMVEAFLGYVLPWHQMSYWAATVLTSIFKSVPLVGASLYSFIVGGFSVTSLVLSRAYSAHICIAFVIMGLSVLHLFYLHSGGSNDPITVGGSYGDSVRFHEFFTFKDGFVLSFSIWGFLFLMWWFPDSLADSASYVEADPMVTPVSIKPEWYFLVFYAMLRSVDSKIGGLIMVLGFLFLMWLPTYNLSCVYKSGRQMVFWACVSFFFALTYLGSCHPEIPFSWLSLVYSGLLIILVFLYKVCWVAPFVSFDVVRDKLG</sequence>
<reference evidence="19" key="2">
    <citation type="journal article" name="Parasit. Vectors">
        <title>Mitochondrial genomes of two eucotylids as the first representatives from the superfamily Microphalloidea (Trematoda) and phylogenetic implications.</title>
        <authorList>
            <person name="Suleman"/>
            <person name="Muhammad N."/>
            <person name="Khan M.S."/>
            <person name="Tkach V.V."/>
            <person name="Ullah H."/>
            <person name="Ehsan M."/>
            <person name="Ma J."/>
            <person name="Zhu X.Q."/>
        </authorList>
    </citation>
    <scope>NUCLEOTIDE SEQUENCE</scope>
    <source>
        <strain evidence="19">Pakistan</strain>
    </source>
</reference>
<evidence type="ECO:0000256" key="7">
    <source>
        <dbReference type="ARBA" id="ARBA00022692"/>
    </source>
</evidence>
<feature type="transmembrane region" description="Helical" evidence="16">
    <location>
        <begin position="67"/>
        <end position="86"/>
    </location>
</feature>
<keyword evidence="4 16" id="KW-0813">Transport</keyword>
<proteinExistence type="inferred from homology"/>
<dbReference type="AlphaFoldDB" id="A0A894JSE9"/>
<dbReference type="InterPro" id="IPR027387">
    <property type="entry name" value="Cytb/b6-like_sf"/>
</dbReference>
<feature type="transmembrane region" description="Helical" evidence="16">
    <location>
        <begin position="169"/>
        <end position="190"/>
    </location>
</feature>
<feature type="transmembrane region" description="Helical" evidence="16">
    <location>
        <begin position="101"/>
        <end position="123"/>
    </location>
</feature>
<dbReference type="InterPro" id="IPR005797">
    <property type="entry name" value="Cyt_b/b6_N"/>
</dbReference>
<dbReference type="GO" id="GO:0005743">
    <property type="term" value="C:mitochondrial inner membrane"/>
    <property type="evidence" value="ECO:0007669"/>
    <property type="project" value="UniProtKB-SubCell"/>
</dbReference>
<evidence type="ECO:0000256" key="8">
    <source>
        <dbReference type="ARBA" id="ARBA00022723"/>
    </source>
</evidence>
<keyword evidence="12 16" id="KW-0408">Iron</keyword>
<keyword evidence="13" id="KW-0830">Ubiquinone</keyword>
<evidence type="ECO:0000256" key="1">
    <source>
        <dbReference type="ARBA" id="ARBA00002566"/>
    </source>
</evidence>
<comment type="similarity">
    <text evidence="16">Belongs to the cytochrome b family.</text>
</comment>
<evidence type="ECO:0000256" key="13">
    <source>
        <dbReference type="ARBA" id="ARBA00023075"/>
    </source>
</evidence>
<reference evidence="19" key="1">
    <citation type="submission" date="2020-12" db="EMBL/GenBank/DDBJ databases">
        <authorList>
            <person name="Suleman S."/>
            <person name="Zhu X.-Q."/>
            <person name="Muhammad N."/>
        </authorList>
    </citation>
    <scope>NUCLEOTIDE SEQUENCE</scope>
    <source>
        <strain evidence="19">Pakistan</strain>
    </source>
</reference>